<dbReference type="AlphaFoldDB" id="A0A8X6FUY4"/>
<reference evidence="2" key="1">
    <citation type="submission" date="2020-07" db="EMBL/GenBank/DDBJ databases">
        <title>Multicomponent nature underlies the extraordinary mechanical properties of spider dragline silk.</title>
        <authorList>
            <person name="Kono N."/>
            <person name="Nakamura H."/>
            <person name="Mori M."/>
            <person name="Yoshida Y."/>
            <person name="Ohtoshi R."/>
            <person name="Malay A.D."/>
            <person name="Moran D.A.P."/>
            <person name="Tomita M."/>
            <person name="Numata K."/>
            <person name="Arakawa K."/>
        </authorList>
    </citation>
    <scope>NUCLEOTIDE SEQUENCE</scope>
</reference>
<dbReference type="Proteomes" id="UP000887116">
    <property type="component" value="Unassembled WGS sequence"/>
</dbReference>
<feature type="region of interest" description="Disordered" evidence="1">
    <location>
        <begin position="1"/>
        <end position="23"/>
    </location>
</feature>
<comment type="caution">
    <text evidence="2">The sequence shown here is derived from an EMBL/GenBank/DDBJ whole genome shotgun (WGS) entry which is preliminary data.</text>
</comment>
<accession>A0A8X6FUY4</accession>
<feature type="compositionally biased region" description="Polar residues" evidence="1">
    <location>
        <begin position="9"/>
        <end position="19"/>
    </location>
</feature>
<dbReference type="EMBL" id="BMAO01033365">
    <property type="protein sequence ID" value="GFQ88992.1"/>
    <property type="molecule type" value="Genomic_DNA"/>
</dbReference>
<protein>
    <submittedName>
        <fullName evidence="2">Transposable element tc3 transposase</fullName>
    </submittedName>
</protein>
<dbReference type="PANTHER" id="PTHR47326">
    <property type="entry name" value="TRANSPOSABLE ELEMENT TC3 TRANSPOSASE-LIKE PROTEIN"/>
    <property type="match status" value="1"/>
</dbReference>
<sequence length="155" mass="17867">MRKFEATDSLASRQRSGRPSTAPAIATTVEETEQSMSAVAAHRECSAREVSKQTGVLYGSVWRALRITLQRYPYKMQHNQELKPSDFDYCRDFVVFNKMEEQHDWLHTVLWTDEAHFTLSGAVNTHSCRVWTTENPHAFVKRYPCNSLKRQSGVN</sequence>
<evidence type="ECO:0000256" key="1">
    <source>
        <dbReference type="SAM" id="MobiDB-lite"/>
    </source>
</evidence>
<organism evidence="2 3">
    <name type="scientific">Trichonephila clavata</name>
    <name type="common">Joro spider</name>
    <name type="synonym">Nephila clavata</name>
    <dbReference type="NCBI Taxonomy" id="2740835"/>
    <lineage>
        <taxon>Eukaryota</taxon>
        <taxon>Metazoa</taxon>
        <taxon>Ecdysozoa</taxon>
        <taxon>Arthropoda</taxon>
        <taxon>Chelicerata</taxon>
        <taxon>Arachnida</taxon>
        <taxon>Araneae</taxon>
        <taxon>Araneomorphae</taxon>
        <taxon>Entelegynae</taxon>
        <taxon>Araneoidea</taxon>
        <taxon>Nephilidae</taxon>
        <taxon>Trichonephila</taxon>
    </lineage>
</organism>
<evidence type="ECO:0000313" key="2">
    <source>
        <dbReference type="EMBL" id="GFQ88992.1"/>
    </source>
</evidence>
<proteinExistence type="predicted"/>
<evidence type="ECO:0000313" key="3">
    <source>
        <dbReference type="Proteomes" id="UP000887116"/>
    </source>
</evidence>
<dbReference type="OrthoDB" id="6430321at2759"/>
<dbReference type="PANTHER" id="PTHR47326:SF1">
    <property type="entry name" value="HTH PSQ-TYPE DOMAIN-CONTAINING PROTEIN"/>
    <property type="match status" value="1"/>
</dbReference>
<keyword evidence="3" id="KW-1185">Reference proteome</keyword>
<gene>
    <name evidence="2" type="primary">RF55_24064</name>
    <name evidence="2" type="ORF">TNCT_322131</name>
</gene>
<name>A0A8X6FUY4_TRICU</name>